<dbReference type="EMBL" id="VHII01000014">
    <property type="protein sequence ID" value="KAF1381139.1"/>
    <property type="molecule type" value="Genomic_DNA"/>
</dbReference>
<evidence type="ECO:0000313" key="6">
    <source>
        <dbReference type="EMBL" id="KAF1381139.1"/>
    </source>
</evidence>
<dbReference type="PRINTS" id="PR01407">
    <property type="entry name" value="BUTYPHLNCDUF"/>
</dbReference>
<keyword evidence="2" id="KW-0863">Zinc-finger</keyword>
<organism evidence="6 7">
    <name type="scientific">Perca fluviatilis</name>
    <name type="common">European perch</name>
    <dbReference type="NCBI Taxonomy" id="8168"/>
    <lineage>
        <taxon>Eukaryota</taxon>
        <taxon>Metazoa</taxon>
        <taxon>Chordata</taxon>
        <taxon>Craniata</taxon>
        <taxon>Vertebrata</taxon>
        <taxon>Euteleostomi</taxon>
        <taxon>Actinopterygii</taxon>
        <taxon>Neopterygii</taxon>
        <taxon>Teleostei</taxon>
        <taxon>Neoteleostei</taxon>
        <taxon>Acanthomorphata</taxon>
        <taxon>Eupercaria</taxon>
        <taxon>Perciformes</taxon>
        <taxon>Percoidei</taxon>
        <taxon>Percidae</taxon>
        <taxon>Percinae</taxon>
        <taxon>Perca</taxon>
    </lineage>
</organism>
<keyword evidence="7" id="KW-1185">Reference proteome</keyword>
<reference evidence="6 7" key="1">
    <citation type="submission" date="2019-06" db="EMBL/GenBank/DDBJ databases">
        <title>A chromosome-scale genome assembly of the European perch, Perca fluviatilis.</title>
        <authorList>
            <person name="Roques C."/>
            <person name="Zahm M."/>
            <person name="Cabau C."/>
            <person name="Klopp C."/>
            <person name="Bouchez O."/>
            <person name="Donnadieu C."/>
            <person name="Kuhl H."/>
            <person name="Gislard M."/>
            <person name="Guendouz S."/>
            <person name="Journot L."/>
            <person name="Haffray P."/>
            <person name="Bestin A."/>
            <person name="Morvezen R."/>
            <person name="Feron R."/>
            <person name="Wen M."/>
            <person name="Jouanno E."/>
            <person name="Herpin A."/>
            <person name="Schartl M."/>
            <person name="Postlethwait J."/>
            <person name="Schaerlinger B."/>
            <person name="Chardard D."/>
            <person name="Lecocq T."/>
            <person name="Poncet C."/>
            <person name="Jaffrelo L."/>
            <person name="Lampietro C."/>
            <person name="Guiguen Y."/>
        </authorList>
    </citation>
    <scope>NUCLEOTIDE SEQUENCE [LARGE SCALE GENOMIC DNA]</scope>
    <source>
        <tissue evidence="6">Blood</tissue>
    </source>
</reference>
<feature type="signal peptide" evidence="4">
    <location>
        <begin position="1"/>
        <end position="16"/>
    </location>
</feature>
<feature type="domain" description="B30.2/SPRY" evidence="5">
    <location>
        <begin position="78"/>
        <end position="271"/>
    </location>
</feature>
<accession>A0A6A5ERT4</accession>
<dbReference type="InterPro" id="IPR006574">
    <property type="entry name" value="PRY"/>
</dbReference>
<feature type="domain" description="B30.2/SPRY" evidence="5">
    <location>
        <begin position="295"/>
        <end position="493"/>
    </location>
</feature>
<keyword evidence="3" id="KW-0862">Zinc</keyword>
<proteinExistence type="predicted"/>
<dbReference type="Pfam" id="PF13765">
    <property type="entry name" value="PRY"/>
    <property type="match status" value="3"/>
</dbReference>
<keyword evidence="4" id="KW-0732">Signal</keyword>
<dbReference type="Pfam" id="PF00622">
    <property type="entry name" value="SPRY"/>
    <property type="match status" value="3"/>
</dbReference>
<dbReference type="Proteomes" id="UP000465112">
    <property type="component" value="Chromosome 14"/>
</dbReference>
<name>A0A6A5ERT4_PERFL</name>
<dbReference type="GO" id="GO:0005737">
    <property type="term" value="C:cytoplasm"/>
    <property type="evidence" value="ECO:0007669"/>
    <property type="project" value="UniProtKB-ARBA"/>
</dbReference>
<keyword evidence="1" id="KW-0479">Metal-binding</keyword>
<dbReference type="InterPro" id="IPR003879">
    <property type="entry name" value="Butyrophylin_SPRY"/>
</dbReference>
<dbReference type="InterPro" id="IPR043136">
    <property type="entry name" value="B30.2/SPRY_sf"/>
</dbReference>
<evidence type="ECO:0000259" key="5">
    <source>
        <dbReference type="PROSITE" id="PS50188"/>
    </source>
</evidence>
<comment type="caution">
    <text evidence="6">The sequence shown here is derived from an EMBL/GenBank/DDBJ whole genome shotgun (WGS) entry which is preliminary data.</text>
</comment>
<evidence type="ECO:0000256" key="4">
    <source>
        <dbReference type="SAM" id="SignalP"/>
    </source>
</evidence>
<dbReference type="AlphaFoldDB" id="A0A6A5ERT4"/>
<dbReference type="CDD" id="cd16040">
    <property type="entry name" value="SPRY_PRY_SNTX"/>
    <property type="match status" value="3"/>
</dbReference>
<dbReference type="SMART" id="SM00449">
    <property type="entry name" value="SPRY"/>
    <property type="match status" value="3"/>
</dbReference>
<dbReference type="SUPFAM" id="SSF49899">
    <property type="entry name" value="Concanavalin A-like lectins/glucanases"/>
    <property type="match status" value="3"/>
</dbReference>
<gene>
    <name evidence="6" type="ORF">PFLUV_G00171430</name>
</gene>
<protein>
    <recommendedName>
        <fullName evidence="5">B30.2/SPRY domain-containing protein</fullName>
    </recommendedName>
</protein>
<dbReference type="InterPro" id="IPR051051">
    <property type="entry name" value="E3_ubiq-ligase_TRIM/RNF"/>
</dbReference>
<dbReference type="GO" id="GO:0008270">
    <property type="term" value="F:zinc ion binding"/>
    <property type="evidence" value="ECO:0007669"/>
    <property type="project" value="UniProtKB-KW"/>
</dbReference>
<evidence type="ECO:0000256" key="2">
    <source>
        <dbReference type="ARBA" id="ARBA00022771"/>
    </source>
</evidence>
<dbReference type="InterPro" id="IPR003877">
    <property type="entry name" value="SPRY_dom"/>
</dbReference>
<dbReference type="InterPro" id="IPR001870">
    <property type="entry name" value="B30.2/SPRY"/>
</dbReference>
<dbReference type="PROSITE" id="PS50188">
    <property type="entry name" value="B302_SPRY"/>
    <property type="match status" value="3"/>
</dbReference>
<dbReference type="PANTHER" id="PTHR25465">
    <property type="entry name" value="B-BOX DOMAIN CONTAINING"/>
    <property type="match status" value="1"/>
</dbReference>
<dbReference type="Gene3D" id="2.60.120.920">
    <property type="match status" value="4"/>
</dbReference>
<dbReference type="PANTHER" id="PTHR25465:SF5">
    <property type="entry name" value="E3 UBIQUITIN_ISG15 LIGASE TRIM25-RELATED"/>
    <property type="match status" value="1"/>
</dbReference>
<dbReference type="FunFam" id="2.60.120.920:FF:000037">
    <property type="entry name" value="Si:dkey-191j3.2"/>
    <property type="match status" value="2"/>
</dbReference>
<dbReference type="InterPro" id="IPR013320">
    <property type="entry name" value="ConA-like_dom_sf"/>
</dbReference>
<sequence length="708" mass="80119">MWTVLLALCPSYTVSSDSLIHLHTCNTTFTQPLYPGFWVGSGSSVSLYSLSYNYPGDSGQKLLSARQEDPHCRLETLRLDQGGEQRLKPGLRKYSCQLTLDTNTVSRHLKLSDNRTVTWVEEDQPYPDHPERFDNYPQLLCRDGLTGRCYWEVERRGEVNISVSYRGIRRKGDGRDCVFGGNDQSWSLFYSDGHYSVWHNNRGTSISSSSVSDRVAVYVDCPADSLSFYTVSSDSLIHLHTFNTPFTQPLYPGFWVGSGSSVSLCSLSYSHPGDSGKKLLSARQEDLHCRLDTLRLDHGGEQRLRPGLRKCSCQLTLDTNTAHRKLKLSDNNRMVTHVMEDQRYPDHPERFESWWQLLCRDGLTGRCYWEVERRGEVNISVSYRGISRRGTSRDCWFGCNDQSWSLLCSDDDGYSVCHNKIPTSISSSSVSGRVAVYVDCPDGSLSFYTVSSDSLIHLHTFNTTFTQPLYPGFWVGSGSSVSLCSLSYNHPGDSGVKLLSARREDPHCRLDTLRLEHGGAQRLKPGLRKYSCQLTLDTNTVHRQLKLSDNNKKVTHVKEDQPYPDHPERFDYWEQLLCRDGLTGRCYWEVGTRGIVHISVSYIGIRRRGDSDDCMFGGNDQSWSLSCSDVDGYSVYHNNIQTRLSIYFSSVPERVAVYVDCPAGSLSFYTVSSDSLIHLHTFNTTFTQPLYPGFGFWYTGSSVSLCPL</sequence>
<dbReference type="SMART" id="SM00589">
    <property type="entry name" value="PRY"/>
    <property type="match status" value="3"/>
</dbReference>
<evidence type="ECO:0000313" key="7">
    <source>
        <dbReference type="Proteomes" id="UP000465112"/>
    </source>
</evidence>
<feature type="domain" description="B30.2/SPRY" evidence="5">
    <location>
        <begin position="514"/>
        <end position="708"/>
    </location>
</feature>
<evidence type="ECO:0000256" key="1">
    <source>
        <dbReference type="ARBA" id="ARBA00022723"/>
    </source>
</evidence>
<evidence type="ECO:0000256" key="3">
    <source>
        <dbReference type="ARBA" id="ARBA00022833"/>
    </source>
</evidence>
<feature type="chain" id="PRO_5025529371" description="B30.2/SPRY domain-containing protein" evidence="4">
    <location>
        <begin position="17"/>
        <end position="708"/>
    </location>
</feature>